<dbReference type="InterPro" id="IPR036661">
    <property type="entry name" value="Luciferase-like_sf"/>
</dbReference>
<evidence type="ECO:0000259" key="2">
    <source>
        <dbReference type="Pfam" id="PF00296"/>
    </source>
</evidence>
<dbReference type="EMBL" id="DRXG01000080">
    <property type="protein sequence ID" value="HHN52396.1"/>
    <property type="molecule type" value="Genomic_DNA"/>
</dbReference>
<evidence type="ECO:0000313" key="3">
    <source>
        <dbReference type="EMBL" id="HHN52396.1"/>
    </source>
</evidence>
<dbReference type="Pfam" id="PF00296">
    <property type="entry name" value="Bac_luciferase"/>
    <property type="match status" value="1"/>
</dbReference>
<sequence>MVTRLREFGCHIITSRHTVEDVLRLTVLADKLSYDHVRMGDHVLVPNPEASYPKAQTLLAAFGVLTKRVRLSTAVTYSYRRHPVEIAQAIATLDVLTSGRAVLGIGAGELMNLSPF</sequence>
<protein>
    <submittedName>
        <fullName evidence="3">LLM class flavin-dependent oxidoreductase</fullName>
    </submittedName>
</protein>
<dbReference type="PANTHER" id="PTHR43244:SF1">
    <property type="entry name" value="5,10-METHYLENETETRAHYDROMETHANOPTERIN REDUCTASE"/>
    <property type="match status" value="1"/>
</dbReference>
<dbReference type="PANTHER" id="PTHR43244">
    <property type="match status" value="1"/>
</dbReference>
<proteinExistence type="predicted"/>
<accession>A0A7J3WCJ5</accession>
<gene>
    <name evidence="3" type="ORF">ENM30_03675</name>
</gene>
<keyword evidence="1" id="KW-0560">Oxidoreductase</keyword>
<dbReference type="InterPro" id="IPR011251">
    <property type="entry name" value="Luciferase-like_dom"/>
</dbReference>
<comment type="caution">
    <text evidence="3">The sequence shown here is derived from an EMBL/GenBank/DDBJ whole genome shotgun (WGS) entry which is preliminary data.</text>
</comment>
<dbReference type="GO" id="GO:0016705">
    <property type="term" value="F:oxidoreductase activity, acting on paired donors, with incorporation or reduction of molecular oxygen"/>
    <property type="evidence" value="ECO:0007669"/>
    <property type="project" value="InterPro"/>
</dbReference>
<dbReference type="AlphaFoldDB" id="A0A7J3WCJ5"/>
<organism evidence="3">
    <name type="scientific">Caldiarchaeum subterraneum</name>
    <dbReference type="NCBI Taxonomy" id="311458"/>
    <lineage>
        <taxon>Archaea</taxon>
        <taxon>Nitrososphaerota</taxon>
        <taxon>Candidatus Caldarchaeales</taxon>
        <taxon>Candidatus Caldarchaeaceae</taxon>
        <taxon>Candidatus Caldarchaeum</taxon>
    </lineage>
</organism>
<reference evidence="3" key="1">
    <citation type="journal article" date="2020" name="mSystems">
        <title>Genome- and Community-Level Interaction Insights into Carbon Utilization and Element Cycling Functions of Hydrothermarchaeota in Hydrothermal Sediment.</title>
        <authorList>
            <person name="Zhou Z."/>
            <person name="Liu Y."/>
            <person name="Xu W."/>
            <person name="Pan J."/>
            <person name="Luo Z.H."/>
            <person name="Li M."/>
        </authorList>
    </citation>
    <scope>NUCLEOTIDE SEQUENCE [LARGE SCALE GENOMIC DNA]</scope>
    <source>
        <strain evidence="3">SpSt-1073</strain>
    </source>
</reference>
<evidence type="ECO:0000256" key="1">
    <source>
        <dbReference type="ARBA" id="ARBA00023002"/>
    </source>
</evidence>
<name>A0A7J3WCJ5_CALS0</name>
<feature type="domain" description="Luciferase-like" evidence="2">
    <location>
        <begin position="10"/>
        <end position="109"/>
    </location>
</feature>
<dbReference type="SUPFAM" id="SSF51679">
    <property type="entry name" value="Bacterial luciferase-like"/>
    <property type="match status" value="1"/>
</dbReference>
<dbReference type="InterPro" id="IPR050564">
    <property type="entry name" value="F420-G6PD/mer"/>
</dbReference>
<dbReference type="Gene3D" id="3.20.20.30">
    <property type="entry name" value="Luciferase-like domain"/>
    <property type="match status" value="1"/>
</dbReference>